<protein>
    <recommendedName>
        <fullName evidence="6">Probable membrane transporter protein</fullName>
    </recommendedName>
</protein>
<dbReference type="AlphaFoldDB" id="X7E6R5"/>
<gene>
    <name evidence="7" type="ORF">MUS1_09295</name>
</gene>
<dbReference type="OrthoDB" id="6103152at2"/>
<dbReference type="STRING" id="1122207.MUS1_09295"/>
<reference evidence="7 8" key="1">
    <citation type="submission" date="2014-01" db="EMBL/GenBank/DDBJ databases">
        <title>Marinomonas ushuaiensis DSM 15871 Genome Sequencing.</title>
        <authorList>
            <person name="Lai Q."/>
            <person name="Shao Z.S."/>
        </authorList>
    </citation>
    <scope>NUCLEOTIDE SEQUENCE [LARGE SCALE GENOMIC DNA]</scope>
    <source>
        <strain evidence="7 8">DSM 15871</strain>
    </source>
</reference>
<feature type="transmembrane region" description="Helical" evidence="6">
    <location>
        <begin position="247"/>
        <end position="264"/>
    </location>
</feature>
<evidence type="ECO:0000313" key="7">
    <source>
        <dbReference type="EMBL" id="ETX11652.1"/>
    </source>
</evidence>
<dbReference type="PATRIC" id="fig|1122207.3.peg.1003"/>
<evidence type="ECO:0000256" key="5">
    <source>
        <dbReference type="ARBA" id="ARBA00023136"/>
    </source>
</evidence>
<evidence type="ECO:0000256" key="1">
    <source>
        <dbReference type="ARBA" id="ARBA00004141"/>
    </source>
</evidence>
<dbReference type="Pfam" id="PF01925">
    <property type="entry name" value="TauE"/>
    <property type="match status" value="1"/>
</dbReference>
<comment type="similarity">
    <text evidence="2 6">Belongs to the 4-toluene sulfonate uptake permease (TSUP) (TC 2.A.102) family.</text>
</comment>
<dbReference type="EMBL" id="JAMB01000003">
    <property type="protein sequence ID" value="ETX11652.1"/>
    <property type="molecule type" value="Genomic_DNA"/>
</dbReference>
<evidence type="ECO:0000256" key="4">
    <source>
        <dbReference type="ARBA" id="ARBA00022989"/>
    </source>
</evidence>
<keyword evidence="3 6" id="KW-0812">Transmembrane</keyword>
<organism evidence="7 8">
    <name type="scientific">Marinomonas ushuaiensis DSM 15871</name>
    <dbReference type="NCBI Taxonomy" id="1122207"/>
    <lineage>
        <taxon>Bacteria</taxon>
        <taxon>Pseudomonadati</taxon>
        <taxon>Pseudomonadota</taxon>
        <taxon>Gammaproteobacteria</taxon>
        <taxon>Oceanospirillales</taxon>
        <taxon>Oceanospirillaceae</taxon>
        <taxon>Marinomonas</taxon>
    </lineage>
</organism>
<feature type="transmembrane region" description="Helical" evidence="6">
    <location>
        <begin position="212"/>
        <end position="235"/>
    </location>
</feature>
<dbReference type="eggNOG" id="COG0730">
    <property type="taxonomic scope" value="Bacteria"/>
</dbReference>
<evidence type="ECO:0000256" key="6">
    <source>
        <dbReference type="RuleBase" id="RU363041"/>
    </source>
</evidence>
<feature type="transmembrane region" description="Helical" evidence="6">
    <location>
        <begin position="82"/>
        <end position="102"/>
    </location>
</feature>
<dbReference type="InterPro" id="IPR002781">
    <property type="entry name" value="TM_pro_TauE-like"/>
</dbReference>
<dbReference type="Proteomes" id="UP000054058">
    <property type="component" value="Unassembled WGS sequence"/>
</dbReference>
<feature type="transmembrane region" description="Helical" evidence="6">
    <location>
        <begin position="49"/>
        <end position="70"/>
    </location>
</feature>
<keyword evidence="4 6" id="KW-1133">Transmembrane helix</keyword>
<evidence type="ECO:0000256" key="3">
    <source>
        <dbReference type="ARBA" id="ARBA00022692"/>
    </source>
</evidence>
<evidence type="ECO:0000256" key="2">
    <source>
        <dbReference type="ARBA" id="ARBA00009142"/>
    </source>
</evidence>
<sequence>MPIELILLLLFIGAGTGSVSAIIKTSPVLVAIPALYFFLPVYDLSLDSVILPVIATCLTAFIPTYLYTWIKSMKGGLVDFQRLINFTPGVVMGAVIGAQILSLINPNVFKVAFTIISIAGIFNIILSAKIEAVKSVNIGKFARLPIGLLVGVASLISGNCGRVLAGYLFAINKTSLIHRQGTIDGVVVFVSIAAMVGFIYPAQTFNDLGLTAFAGAIHLPSVLVLAVSHFFFFWFCENRGNELDKKVLSISFMCFLAFALIRLWI</sequence>
<comment type="caution">
    <text evidence="7">The sequence shown here is derived from an EMBL/GenBank/DDBJ whole genome shotgun (WGS) entry which is preliminary data.</text>
</comment>
<dbReference type="GO" id="GO:0005886">
    <property type="term" value="C:plasma membrane"/>
    <property type="evidence" value="ECO:0007669"/>
    <property type="project" value="UniProtKB-SubCell"/>
</dbReference>
<keyword evidence="6" id="KW-1003">Cell membrane</keyword>
<dbReference type="RefSeq" id="WP_036159804.1">
    <property type="nucleotide sequence ID" value="NZ_JAMB01000003.1"/>
</dbReference>
<keyword evidence="5 6" id="KW-0472">Membrane</keyword>
<keyword evidence="8" id="KW-1185">Reference proteome</keyword>
<feature type="transmembrane region" description="Helical" evidence="6">
    <location>
        <begin position="182"/>
        <end position="200"/>
    </location>
</feature>
<comment type="subcellular location">
    <subcellularLocation>
        <location evidence="6">Cell membrane</location>
        <topology evidence="6">Multi-pass membrane protein</topology>
    </subcellularLocation>
    <subcellularLocation>
        <location evidence="1">Membrane</location>
        <topology evidence="1">Multi-pass membrane protein</topology>
    </subcellularLocation>
</comment>
<evidence type="ECO:0000313" key="8">
    <source>
        <dbReference type="Proteomes" id="UP000054058"/>
    </source>
</evidence>
<feature type="transmembrane region" description="Helical" evidence="6">
    <location>
        <begin position="108"/>
        <end position="126"/>
    </location>
</feature>
<accession>X7E6R5</accession>
<proteinExistence type="inferred from homology"/>
<name>X7E6R5_9GAMM</name>